<organism evidence="2">
    <name type="scientific">Pseudictyota dubia</name>
    <dbReference type="NCBI Taxonomy" id="2749911"/>
    <lineage>
        <taxon>Eukaryota</taxon>
        <taxon>Sar</taxon>
        <taxon>Stramenopiles</taxon>
        <taxon>Ochrophyta</taxon>
        <taxon>Bacillariophyta</taxon>
        <taxon>Mediophyceae</taxon>
        <taxon>Biddulphiophycidae</taxon>
        <taxon>Eupodiscales</taxon>
        <taxon>Odontellaceae</taxon>
        <taxon>Pseudictyota</taxon>
    </lineage>
</organism>
<dbReference type="InterPro" id="IPR027417">
    <property type="entry name" value="P-loop_NTPase"/>
</dbReference>
<proteinExistence type="predicted"/>
<dbReference type="SUPFAM" id="SSF52540">
    <property type="entry name" value="P-loop containing nucleoside triphosphate hydrolases"/>
    <property type="match status" value="1"/>
</dbReference>
<feature type="compositionally biased region" description="Low complexity" evidence="1">
    <location>
        <begin position="62"/>
        <end position="73"/>
    </location>
</feature>
<reference evidence="2" key="1">
    <citation type="submission" date="2021-01" db="EMBL/GenBank/DDBJ databases">
        <authorList>
            <person name="Corre E."/>
            <person name="Pelletier E."/>
            <person name="Niang G."/>
            <person name="Scheremetjew M."/>
            <person name="Finn R."/>
            <person name="Kale V."/>
            <person name="Holt S."/>
            <person name="Cochrane G."/>
            <person name="Meng A."/>
            <person name="Brown T."/>
            <person name="Cohen L."/>
        </authorList>
    </citation>
    <scope>NUCLEOTIDE SEQUENCE</scope>
    <source>
        <strain evidence="2">CCMP147</strain>
    </source>
</reference>
<accession>A0A7R9Z5Z9</accession>
<name>A0A7R9Z5Z9_9STRA</name>
<dbReference type="Gene3D" id="3.40.50.300">
    <property type="entry name" value="P-loop containing nucleotide triphosphate hydrolases"/>
    <property type="match status" value="1"/>
</dbReference>
<dbReference type="AlphaFoldDB" id="A0A7R9Z5Z9"/>
<evidence type="ECO:0000256" key="1">
    <source>
        <dbReference type="SAM" id="MobiDB-lite"/>
    </source>
</evidence>
<dbReference type="EMBL" id="HBED01016801">
    <property type="protein sequence ID" value="CAD8307400.1"/>
    <property type="molecule type" value="Transcribed_RNA"/>
</dbReference>
<protein>
    <recommendedName>
        <fullName evidence="3">Sulfotransferase domain-containing protein</fullName>
    </recommendedName>
</protein>
<sequence length="399" mass="45218">MTVPAGESQTRGLVSNRELRHGLDNLVKNNNGGGSGRRRPAAAICAGLCLAAVFLAVTHTSGGRSDGSGSSSGHPFSKPFLRMSGDEEDPDAPWPRVAWLMSFPNSGTSYTLRLTQWASNVTAASNYGDECDVDDDGVNIPLFKESPVGPHIKFAKKHTFPAGEKYVLTKTHCGGRCTHCSPDKYVETTESFKVACLSGNRYAMAEDGDSVELLHEQRYDEELVKRAVHVIRDPFDNVVARFHLDWGKNKKDDKFTKKYPNDPDGFRKWCGDIDKEYLEKEKKSRFIDDDLIPLFERLPCHGDFYRYVQWHNLAVAATRKMNLPTYVLHYENYKNDFEKTKTDLMSFLQLDVVGEVPEFIPGKTYRSYYTDDERKAVLQILEKVATPDAWELLERYNYV</sequence>
<evidence type="ECO:0008006" key="3">
    <source>
        <dbReference type="Google" id="ProtNLM"/>
    </source>
</evidence>
<gene>
    <name evidence="2" type="ORF">TDUB1175_LOCUS8360</name>
</gene>
<feature type="region of interest" description="Disordered" evidence="1">
    <location>
        <begin position="62"/>
        <end position="89"/>
    </location>
</feature>
<evidence type="ECO:0000313" key="2">
    <source>
        <dbReference type="EMBL" id="CAD8307400.1"/>
    </source>
</evidence>